<dbReference type="VEuPathDB" id="FungiDB:H310_05227"/>
<dbReference type="OrthoDB" id="117816at2759"/>
<dbReference type="PANTHER" id="PTHR47169">
    <property type="entry name" value="OS01G0541250 PROTEIN"/>
    <property type="match status" value="1"/>
</dbReference>
<dbReference type="AlphaFoldDB" id="A0A024U8G6"/>
<gene>
    <name evidence="1" type="ORF">H310_05227</name>
</gene>
<organism evidence="1">
    <name type="scientific">Aphanomyces invadans</name>
    <dbReference type="NCBI Taxonomy" id="157072"/>
    <lineage>
        <taxon>Eukaryota</taxon>
        <taxon>Sar</taxon>
        <taxon>Stramenopiles</taxon>
        <taxon>Oomycota</taxon>
        <taxon>Saprolegniomycetes</taxon>
        <taxon>Saprolegniales</taxon>
        <taxon>Verrucalvaceae</taxon>
        <taxon>Aphanomyces</taxon>
    </lineage>
</organism>
<dbReference type="Gene3D" id="3.30.420.10">
    <property type="entry name" value="Ribonuclease H-like superfamily/Ribonuclease H"/>
    <property type="match status" value="1"/>
</dbReference>
<dbReference type="EMBL" id="KI913960">
    <property type="protein sequence ID" value="ETW02726.1"/>
    <property type="molecule type" value="Genomic_DNA"/>
</dbReference>
<dbReference type="InterPro" id="IPR036397">
    <property type="entry name" value="RNaseH_sf"/>
</dbReference>
<evidence type="ECO:0000313" key="1">
    <source>
        <dbReference type="EMBL" id="ETW02726.1"/>
    </source>
</evidence>
<dbReference type="GeneID" id="20082277"/>
<dbReference type="PANTHER" id="PTHR47169:SF2">
    <property type="entry name" value="OS01G0541250 PROTEIN"/>
    <property type="match status" value="1"/>
</dbReference>
<proteinExistence type="predicted"/>
<dbReference type="GO" id="GO:0003676">
    <property type="term" value="F:nucleic acid binding"/>
    <property type="evidence" value="ECO:0007669"/>
    <property type="project" value="InterPro"/>
</dbReference>
<evidence type="ECO:0008006" key="2">
    <source>
        <dbReference type="Google" id="ProtNLM"/>
    </source>
</evidence>
<accession>A0A024U8G6</accession>
<sequence length="275" mass="30874">MTTDMTRIRRELSADDKLEVVKMLQRTFTKGKLAHGAISATAAQLTSPQHGRVCRKPVYTADEITAMVSAVPHSRRSTMRDISEATGLSLGTLSRSLKAGIIQRRSSRLMPLLTDANKLTRVDCSAGNLAESQFDNMWGIVHLGEKWFNADKDRRKVYLTRNESLSRRACKSKRFIPKVMFLAAVAHPRVDDDRSVLFNGKVGKWLFVKKVPAARNSRNRAAGTMVSTLVNVNADVYRDFVLYKVVPAIKANFPSAYKRVILQHDNANPMPRSRM</sequence>
<protein>
    <recommendedName>
        <fullName evidence="2">Transposase Tc1-like domain-containing protein</fullName>
    </recommendedName>
</protein>
<reference evidence="1" key="1">
    <citation type="submission" date="2013-12" db="EMBL/GenBank/DDBJ databases">
        <title>The Genome Sequence of Aphanomyces invadans NJM9701.</title>
        <authorList>
            <consortium name="The Broad Institute Genomics Platform"/>
            <person name="Russ C."/>
            <person name="Tyler B."/>
            <person name="van West P."/>
            <person name="Dieguez-Uribeondo J."/>
            <person name="Young S.K."/>
            <person name="Zeng Q."/>
            <person name="Gargeya S."/>
            <person name="Fitzgerald M."/>
            <person name="Abouelleil A."/>
            <person name="Alvarado L."/>
            <person name="Chapman S.B."/>
            <person name="Gainer-Dewar J."/>
            <person name="Goldberg J."/>
            <person name="Griggs A."/>
            <person name="Gujja S."/>
            <person name="Hansen M."/>
            <person name="Howarth C."/>
            <person name="Imamovic A."/>
            <person name="Ireland A."/>
            <person name="Larimer J."/>
            <person name="McCowan C."/>
            <person name="Murphy C."/>
            <person name="Pearson M."/>
            <person name="Poon T.W."/>
            <person name="Priest M."/>
            <person name="Roberts A."/>
            <person name="Saif S."/>
            <person name="Shea T."/>
            <person name="Sykes S."/>
            <person name="Wortman J."/>
            <person name="Nusbaum C."/>
            <person name="Birren B."/>
        </authorList>
    </citation>
    <scope>NUCLEOTIDE SEQUENCE [LARGE SCALE GENOMIC DNA]</scope>
    <source>
        <strain evidence="1">NJM9701</strain>
    </source>
</reference>
<dbReference type="RefSeq" id="XP_008868110.1">
    <property type="nucleotide sequence ID" value="XM_008869888.1"/>
</dbReference>
<name>A0A024U8G6_9STRA</name>